<evidence type="ECO:0000259" key="5">
    <source>
        <dbReference type="Pfam" id="PF01258"/>
    </source>
</evidence>
<evidence type="ECO:0000313" key="6">
    <source>
        <dbReference type="EMBL" id="QTQ12837.1"/>
    </source>
</evidence>
<keyword evidence="2" id="KW-0863">Zinc-finger</keyword>
<name>A0A975IDI7_9SPIR</name>
<dbReference type="PANTHER" id="PTHR33823">
    <property type="entry name" value="RNA POLYMERASE-BINDING TRANSCRIPTION FACTOR DKSA-RELATED"/>
    <property type="match status" value="1"/>
</dbReference>
<evidence type="ECO:0000256" key="4">
    <source>
        <dbReference type="PROSITE-ProRule" id="PRU00510"/>
    </source>
</evidence>
<dbReference type="Pfam" id="PF01258">
    <property type="entry name" value="zf-dskA_traR"/>
    <property type="match status" value="1"/>
</dbReference>
<dbReference type="InterPro" id="IPR000962">
    <property type="entry name" value="Znf_DskA_TraR"/>
</dbReference>
<dbReference type="AlphaFoldDB" id="A0A975IDI7"/>
<dbReference type="EMBL" id="CP054257">
    <property type="protein sequence ID" value="QTQ12837.1"/>
    <property type="molecule type" value="Genomic_DNA"/>
</dbReference>
<protein>
    <submittedName>
        <fullName evidence="6">TraR/DksA family transcriptional regulator</fullName>
    </submittedName>
</protein>
<sequence length="118" mass="13372">MDEKFVAEMKNVLIAQRNKILDALAEKDNDFEKLLTTVESGDVVDIASDVVDRTLLDSLSAQDAERLQMINQSLDRISRGTYGHCLMCHKEIPEKRLRALPSACFCIDCQTKSELQNR</sequence>
<dbReference type="SUPFAM" id="SSF57716">
    <property type="entry name" value="Glucocorticoid receptor-like (DNA-binding domain)"/>
    <property type="match status" value="1"/>
</dbReference>
<reference evidence="6" key="1">
    <citation type="submission" date="2020-05" db="EMBL/GenBank/DDBJ databases">
        <authorList>
            <person name="Zeng H."/>
            <person name="Chan Y.K."/>
            <person name="Watt R.M."/>
        </authorList>
    </citation>
    <scope>NUCLEOTIDE SEQUENCE</scope>
    <source>
        <strain evidence="6">ATCC 700773</strain>
    </source>
</reference>
<dbReference type="InterPro" id="IPR037187">
    <property type="entry name" value="DnaK_N"/>
</dbReference>
<evidence type="ECO:0000313" key="7">
    <source>
        <dbReference type="Proteomes" id="UP000671995"/>
    </source>
</evidence>
<accession>A0A975IDI7</accession>
<dbReference type="Proteomes" id="UP000671995">
    <property type="component" value="Chromosome"/>
</dbReference>
<keyword evidence="1" id="KW-0479">Metal-binding</keyword>
<feature type="domain" description="Zinc finger DksA/TraR C4-type" evidence="5">
    <location>
        <begin position="80"/>
        <end position="114"/>
    </location>
</feature>
<proteinExistence type="predicted"/>
<feature type="zinc finger region" description="dksA C4-type" evidence="4">
    <location>
        <begin position="85"/>
        <end position="109"/>
    </location>
</feature>
<organism evidence="6 7">
    <name type="scientific">Treponema parvum</name>
    <dbReference type="NCBI Taxonomy" id="138851"/>
    <lineage>
        <taxon>Bacteria</taxon>
        <taxon>Pseudomonadati</taxon>
        <taxon>Spirochaetota</taxon>
        <taxon>Spirochaetia</taxon>
        <taxon>Spirochaetales</taxon>
        <taxon>Treponemataceae</taxon>
        <taxon>Treponema</taxon>
    </lineage>
</organism>
<evidence type="ECO:0000256" key="1">
    <source>
        <dbReference type="ARBA" id="ARBA00022723"/>
    </source>
</evidence>
<dbReference type="GO" id="GO:0008270">
    <property type="term" value="F:zinc ion binding"/>
    <property type="evidence" value="ECO:0007669"/>
    <property type="project" value="UniProtKB-KW"/>
</dbReference>
<gene>
    <name evidence="6" type="ORF">HRI96_01975</name>
</gene>
<evidence type="ECO:0000256" key="2">
    <source>
        <dbReference type="ARBA" id="ARBA00022771"/>
    </source>
</evidence>
<dbReference type="PROSITE" id="PS51128">
    <property type="entry name" value="ZF_DKSA_2"/>
    <property type="match status" value="1"/>
</dbReference>
<reference evidence="6" key="2">
    <citation type="journal article" date="2021" name="Microbiol. Resour. Announc.">
        <title>Complete Genome Sequences of Three Human Oral Treponema parvum Isolates.</title>
        <authorList>
            <person name="Zeng H."/>
            <person name="Watt R.M."/>
        </authorList>
    </citation>
    <scope>NUCLEOTIDE SEQUENCE</scope>
    <source>
        <strain evidence="6">ATCC 700773</strain>
    </source>
</reference>
<dbReference type="SUPFAM" id="SSF109635">
    <property type="entry name" value="DnaK suppressor protein DksA, alpha-hairpin domain"/>
    <property type="match status" value="1"/>
</dbReference>
<dbReference type="Gene3D" id="1.20.120.910">
    <property type="entry name" value="DksA, coiled-coil domain"/>
    <property type="match status" value="1"/>
</dbReference>
<keyword evidence="3" id="KW-0862">Zinc</keyword>
<evidence type="ECO:0000256" key="3">
    <source>
        <dbReference type="ARBA" id="ARBA00022833"/>
    </source>
</evidence>
<dbReference type="PANTHER" id="PTHR33823:SF4">
    <property type="entry name" value="GENERAL STRESS PROTEIN 16O"/>
    <property type="match status" value="1"/>
</dbReference>